<evidence type="ECO:0000313" key="6">
    <source>
        <dbReference type="Proteomes" id="UP000262954"/>
    </source>
</evidence>
<accession>A0A354LZR0</accession>
<organism evidence="5 6">
    <name type="scientific">Coprobacter fastidiosus</name>
    <dbReference type="NCBI Taxonomy" id="1099853"/>
    <lineage>
        <taxon>Bacteria</taxon>
        <taxon>Pseudomonadati</taxon>
        <taxon>Bacteroidota</taxon>
        <taxon>Bacteroidia</taxon>
        <taxon>Bacteroidales</taxon>
        <taxon>Barnesiellaceae</taxon>
        <taxon>Coprobacter</taxon>
    </lineage>
</organism>
<dbReference type="RefSeq" id="WP_022391098.1">
    <property type="nucleotide sequence ID" value="NZ_AP028032.1"/>
</dbReference>
<gene>
    <name evidence="5" type="ORF">DDY73_01975</name>
</gene>
<keyword evidence="1" id="KW-0805">Transcription regulation</keyword>
<evidence type="ECO:0000313" key="5">
    <source>
        <dbReference type="EMBL" id="HBJ07749.1"/>
    </source>
</evidence>
<dbReference type="GO" id="GO:0043565">
    <property type="term" value="F:sequence-specific DNA binding"/>
    <property type="evidence" value="ECO:0007669"/>
    <property type="project" value="InterPro"/>
</dbReference>
<evidence type="ECO:0000256" key="3">
    <source>
        <dbReference type="ARBA" id="ARBA00023163"/>
    </source>
</evidence>
<dbReference type="Proteomes" id="UP000262954">
    <property type="component" value="Unassembled WGS sequence"/>
</dbReference>
<keyword evidence="2" id="KW-0238">DNA-binding</keyword>
<dbReference type="PANTHER" id="PTHR43280">
    <property type="entry name" value="ARAC-FAMILY TRANSCRIPTIONAL REGULATOR"/>
    <property type="match status" value="1"/>
</dbReference>
<dbReference type="PANTHER" id="PTHR43280:SF32">
    <property type="entry name" value="TRANSCRIPTIONAL REGULATORY PROTEIN"/>
    <property type="match status" value="1"/>
</dbReference>
<sequence length="281" mass="32257">MLRTDLPQFDISENIIIGTDITEEILAFYKQPFRLKAGIFVLCLEGEIHASIKMTDYYIKKNDFVSILPGNILQFIGQQGKVRLCFVAFSSEFLSQTNMVKFSADFLPQVIENPVISLKQESAELLAEYFSLLVKTQEQITEIFNTEITKSILQSMLQGIGYMYQKHTLNPPALTRKEEIRKQFVGLVMQHYTRERSISFYAEQLNITPQHLCTTIKQITGFTASDIIARMVILDAKAQLKSTELTIQEISYSLNFPNVSFFGKYFKRHVGMSPQAYRNSQ</sequence>
<feature type="domain" description="HTH araC/xylS-type" evidence="4">
    <location>
        <begin position="182"/>
        <end position="280"/>
    </location>
</feature>
<dbReference type="InterPro" id="IPR009057">
    <property type="entry name" value="Homeodomain-like_sf"/>
</dbReference>
<dbReference type="SMART" id="SM00342">
    <property type="entry name" value="HTH_ARAC"/>
    <property type="match status" value="1"/>
</dbReference>
<dbReference type="GeneID" id="92929378"/>
<evidence type="ECO:0000259" key="4">
    <source>
        <dbReference type="PROSITE" id="PS01124"/>
    </source>
</evidence>
<protein>
    <submittedName>
        <fullName evidence="5">AraC family transcriptional regulator</fullName>
    </submittedName>
</protein>
<dbReference type="Gene3D" id="1.10.10.60">
    <property type="entry name" value="Homeodomain-like"/>
    <property type="match status" value="1"/>
</dbReference>
<name>A0A354LZR0_9BACT</name>
<dbReference type="EMBL" id="DNWC01000030">
    <property type="protein sequence ID" value="HBJ07749.1"/>
    <property type="molecule type" value="Genomic_DNA"/>
</dbReference>
<dbReference type="AlphaFoldDB" id="A0A354LZR0"/>
<dbReference type="GO" id="GO:0003700">
    <property type="term" value="F:DNA-binding transcription factor activity"/>
    <property type="evidence" value="ECO:0007669"/>
    <property type="project" value="InterPro"/>
</dbReference>
<dbReference type="PROSITE" id="PS01124">
    <property type="entry name" value="HTH_ARAC_FAMILY_2"/>
    <property type="match status" value="1"/>
</dbReference>
<evidence type="ECO:0000256" key="2">
    <source>
        <dbReference type="ARBA" id="ARBA00023125"/>
    </source>
</evidence>
<dbReference type="Pfam" id="PF12833">
    <property type="entry name" value="HTH_18"/>
    <property type="match status" value="1"/>
</dbReference>
<dbReference type="InterPro" id="IPR018060">
    <property type="entry name" value="HTH_AraC"/>
</dbReference>
<reference evidence="5 6" key="1">
    <citation type="journal article" date="2018" name="Nat. Biotechnol.">
        <title>A standardized bacterial taxonomy based on genome phylogeny substantially revises the tree of life.</title>
        <authorList>
            <person name="Parks D.H."/>
            <person name="Chuvochina M."/>
            <person name="Waite D.W."/>
            <person name="Rinke C."/>
            <person name="Skarshewski A."/>
            <person name="Chaumeil P.A."/>
            <person name="Hugenholtz P."/>
        </authorList>
    </citation>
    <scope>NUCLEOTIDE SEQUENCE [LARGE SCALE GENOMIC DNA]</scope>
    <source>
        <strain evidence="5">UBA11482</strain>
    </source>
</reference>
<proteinExistence type="predicted"/>
<dbReference type="SUPFAM" id="SSF46689">
    <property type="entry name" value="Homeodomain-like"/>
    <property type="match status" value="1"/>
</dbReference>
<evidence type="ECO:0000256" key="1">
    <source>
        <dbReference type="ARBA" id="ARBA00023015"/>
    </source>
</evidence>
<comment type="caution">
    <text evidence="5">The sequence shown here is derived from an EMBL/GenBank/DDBJ whole genome shotgun (WGS) entry which is preliminary data.</text>
</comment>
<keyword evidence="3" id="KW-0804">Transcription</keyword>